<keyword evidence="2" id="KW-1185">Reference proteome</keyword>
<gene>
    <name evidence="1" type="ORF">ANN_20514</name>
</gene>
<evidence type="ECO:0000313" key="2">
    <source>
        <dbReference type="Proteomes" id="UP001148838"/>
    </source>
</evidence>
<dbReference type="EMBL" id="JAJSOF020000029">
    <property type="protein sequence ID" value="KAJ4431908.1"/>
    <property type="molecule type" value="Genomic_DNA"/>
</dbReference>
<name>A0ABQ8SCT5_PERAM</name>
<accession>A0ABQ8SCT5</accession>
<sequence length="196" mass="21899">MSMNTAVMLLPADPELRSDTGSIPAGADYLVGFFRGFPQPLISVDEIGDSEMIFDDMRPRIRLAFTLRLGKTSEKTQPADYNVAKVATLSLNQLSKVIRYCIQNATKIYEIRYHRTPVVEGGSKRCFRFLIVDPKSESPSFTTIQNNRYGHTSLLLQRCSTKNCATLVLRRVNNGATRKVAAAEPAARYFSMLRAA</sequence>
<dbReference type="Proteomes" id="UP001148838">
    <property type="component" value="Unassembled WGS sequence"/>
</dbReference>
<proteinExistence type="predicted"/>
<comment type="caution">
    <text evidence="1">The sequence shown here is derived from an EMBL/GenBank/DDBJ whole genome shotgun (WGS) entry which is preliminary data.</text>
</comment>
<reference evidence="1 2" key="1">
    <citation type="journal article" date="2022" name="Allergy">
        <title>Genome assembly and annotation of Periplaneta americana reveal a comprehensive cockroach allergen profile.</title>
        <authorList>
            <person name="Wang L."/>
            <person name="Xiong Q."/>
            <person name="Saelim N."/>
            <person name="Wang L."/>
            <person name="Nong W."/>
            <person name="Wan A.T."/>
            <person name="Shi M."/>
            <person name="Liu X."/>
            <person name="Cao Q."/>
            <person name="Hui J.H.L."/>
            <person name="Sookrung N."/>
            <person name="Leung T.F."/>
            <person name="Tungtrongchitr A."/>
            <person name="Tsui S.K.W."/>
        </authorList>
    </citation>
    <scope>NUCLEOTIDE SEQUENCE [LARGE SCALE GENOMIC DNA]</scope>
    <source>
        <strain evidence="1">PWHHKU_190912</strain>
    </source>
</reference>
<organism evidence="1 2">
    <name type="scientific">Periplaneta americana</name>
    <name type="common">American cockroach</name>
    <name type="synonym">Blatta americana</name>
    <dbReference type="NCBI Taxonomy" id="6978"/>
    <lineage>
        <taxon>Eukaryota</taxon>
        <taxon>Metazoa</taxon>
        <taxon>Ecdysozoa</taxon>
        <taxon>Arthropoda</taxon>
        <taxon>Hexapoda</taxon>
        <taxon>Insecta</taxon>
        <taxon>Pterygota</taxon>
        <taxon>Neoptera</taxon>
        <taxon>Polyneoptera</taxon>
        <taxon>Dictyoptera</taxon>
        <taxon>Blattodea</taxon>
        <taxon>Blattoidea</taxon>
        <taxon>Blattidae</taxon>
        <taxon>Blattinae</taxon>
        <taxon>Periplaneta</taxon>
    </lineage>
</organism>
<evidence type="ECO:0000313" key="1">
    <source>
        <dbReference type="EMBL" id="KAJ4431908.1"/>
    </source>
</evidence>
<protein>
    <submittedName>
        <fullName evidence="1">Uncharacterized protein</fullName>
    </submittedName>
</protein>